<accession>A0AAR2KP93</accession>
<organism evidence="7 8">
    <name type="scientific">Pygocentrus nattereri</name>
    <name type="common">Red-bellied piranha</name>
    <dbReference type="NCBI Taxonomy" id="42514"/>
    <lineage>
        <taxon>Eukaryota</taxon>
        <taxon>Metazoa</taxon>
        <taxon>Chordata</taxon>
        <taxon>Craniata</taxon>
        <taxon>Vertebrata</taxon>
        <taxon>Euteleostomi</taxon>
        <taxon>Actinopterygii</taxon>
        <taxon>Neopterygii</taxon>
        <taxon>Teleostei</taxon>
        <taxon>Ostariophysi</taxon>
        <taxon>Characiformes</taxon>
        <taxon>Characoidei</taxon>
        <taxon>Pygocentrus</taxon>
    </lineage>
</organism>
<comment type="function">
    <text evidence="6">Required for the assembly of the V0 complex of the vacuolar ATPase (V-ATPase) in the endoplasmic reticulum.</text>
</comment>
<comment type="similarity">
    <text evidence="6">Belongs to the VMA21 family.</text>
</comment>
<keyword evidence="4 6" id="KW-0472">Membrane</keyword>
<reference evidence="7 8" key="1">
    <citation type="submission" date="2020-10" db="EMBL/GenBank/DDBJ databases">
        <title>Pygocentrus nattereri (red-bellied piranha) genome, fPygNat1, primary haplotype.</title>
        <authorList>
            <person name="Myers G."/>
            <person name="Meyer A."/>
            <person name="Karagic N."/>
            <person name="Pippel M."/>
            <person name="Winkler S."/>
            <person name="Tracey A."/>
            <person name="Wood J."/>
            <person name="Formenti G."/>
            <person name="Howe K."/>
            <person name="Fedrigo O."/>
            <person name="Jarvis E.D."/>
        </authorList>
    </citation>
    <scope>NUCLEOTIDE SEQUENCE [LARGE SCALE GENOMIC DNA]</scope>
</reference>
<keyword evidence="3 6" id="KW-1133">Transmembrane helix</keyword>
<dbReference type="GO" id="GO:0033116">
    <property type="term" value="C:endoplasmic reticulum-Golgi intermediate compartment membrane"/>
    <property type="evidence" value="ECO:0007669"/>
    <property type="project" value="UniProtKB-SubCell"/>
</dbReference>
<dbReference type="Ensembl" id="ENSPNAT00000067792.1">
    <property type="protein sequence ID" value="ENSPNAP00000066100.1"/>
    <property type="gene ID" value="ENSPNAG00000034659.1"/>
</dbReference>
<feature type="transmembrane region" description="Helical" evidence="6">
    <location>
        <begin position="80"/>
        <end position="102"/>
    </location>
</feature>
<name>A0AAR2KP93_PYGNA</name>
<dbReference type="Proteomes" id="UP001501920">
    <property type="component" value="Chromosome 8"/>
</dbReference>
<evidence type="ECO:0000313" key="7">
    <source>
        <dbReference type="Ensembl" id="ENSPNAP00000066100.1"/>
    </source>
</evidence>
<dbReference type="GO" id="GO:0070072">
    <property type="term" value="P:vacuolar proton-transporting V-type ATPase complex assembly"/>
    <property type="evidence" value="ECO:0007669"/>
    <property type="project" value="UniProtKB-UniRule"/>
</dbReference>
<dbReference type="AlphaFoldDB" id="A0AAR2KP93"/>
<keyword evidence="5 6" id="KW-0968">Cytoplasmic vesicle</keyword>
<protein>
    <recommendedName>
        <fullName evidence="9">Vacuolar ATPase assembly integral membrane protein VMA21</fullName>
    </recommendedName>
</protein>
<dbReference type="PANTHER" id="PTHR31792:SF3">
    <property type="entry name" value="VACUOLAR ATPASE ASSEMBLY INTEGRAL MEMBRANE PROTEIN VMA21"/>
    <property type="match status" value="1"/>
</dbReference>
<reference evidence="7" key="3">
    <citation type="submission" date="2025-09" db="UniProtKB">
        <authorList>
            <consortium name="Ensembl"/>
        </authorList>
    </citation>
    <scope>IDENTIFICATION</scope>
</reference>
<dbReference type="InterPro" id="IPR019013">
    <property type="entry name" value="Vma21"/>
</dbReference>
<dbReference type="HAMAP" id="MF_03058">
    <property type="entry name" value="VMA21"/>
    <property type="match status" value="1"/>
</dbReference>
<gene>
    <name evidence="7" type="primary">VMA21</name>
</gene>
<dbReference type="GeneTree" id="ENSGT00390000017980"/>
<reference evidence="7" key="2">
    <citation type="submission" date="2025-08" db="UniProtKB">
        <authorList>
            <consortium name="Ensembl"/>
        </authorList>
    </citation>
    <scope>IDENTIFICATION</scope>
</reference>
<evidence type="ECO:0000256" key="5">
    <source>
        <dbReference type="ARBA" id="ARBA00023329"/>
    </source>
</evidence>
<evidence type="ECO:0008006" key="9">
    <source>
        <dbReference type="Google" id="ProtNLM"/>
    </source>
</evidence>
<evidence type="ECO:0000256" key="4">
    <source>
        <dbReference type="ARBA" id="ARBA00023136"/>
    </source>
</evidence>
<evidence type="ECO:0000256" key="3">
    <source>
        <dbReference type="ARBA" id="ARBA00022989"/>
    </source>
</evidence>
<evidence type="ECO:0000256" key="1">
    <source>
        <dbReference type="ARBA" id="ARBA00022692"/>
    </source>
</evidence>
<dbReference type="GO" id="GO:0012507">
    <property type="term" value="C:ER to Golgi transport vesicle membrane"/>
    <property type="evidence" value="ECO:0007669"/>
    <property type="project" value="UniProtKB-SubCell"/>
</dbReference>
<keyword evidence="1 6" id="KW-0812">Transmembrane</keyword>
<sequence length="115" mass="12760">MSEGVWNFYTLCASVLGNPALEPYMVFHIMAENDGSMVSALKTLLFFTVLMVTVPIGLYFASKAYIFEGSLQMSNTDSYFYAAIVAVLAVHVVLALFVYVAWTEGSSQRRKGKHD</sequence>
<proteinExistence type="inferred from homology"/>
<evidence type="ECO:0000256" key="6">
    <source>
        <dbReference type="HAMAP-Rule" id="MF_03058"/>
    </source>
</evidence>
<comment type="subcellular location">
    <subcellularLocation>
        <location evidence="6">Endoplasmic reticulum membrane</location>
        <topology evidence="6">Multi-pass membrane protein</topology>
    </subcellularLocation>
    <subcellularLocation>
        <location evidence="6">Endoplasmic reticulum-Golgi intermediate compartment membrane</location>
        <topology evidence="6">Multi-pass membrane protein</topology>
    </subcellularLocation>
    <subcellularLocation>
        <location evidence="6">Cytoplasmic vesicle</location>
        <location evidence="6">COPII-coated vesicle membrane</location>
        <topology evidence="6">Multi-pass membrane protein</topology>
    </subcellularLocation>
</comment>
<evidence type="ECO:0000256" key="2">
    <source>
        <dbReference type="ARBA" id="ARBA00022824"/>
    </source>
</evidence>
<dbReference type="GO" id="GO:0005789">
    <property type="term" value="C:endoplasmic reticulum membrane"/>
    <property type="evidence" value="ECO:0007669"/>
    <property type="project" value="UniProtKB-SubCell"/>
</dbReference>
<feature type="transmembrane region" description="Helical" evidence="6">
    <location>
        <begin position="39"/>
        <end position="60"/>
    </location>
</feature>
<dbReference type="Pfam" id="PF09446">
    <property type="entry name" value="VMA21"/>
    <property type="match status" value="1"/>
</dbReference>
<keyword evidence="2 6" id="KW-0256">Endoplasmic reticulum</keyword>
<evidence type="ECO:0000313" key="8">
    <source>
        <dbReference type="Proteomes" id="UP001501920"/>
    </source>
</evidence>
<dbReference type="PANTHER" id="PTHR31792">
    <property type="entry name" value="VACUOLAR ATPASE ASSEMBLY INTEGRAL MEMBRANE PROTEIN VMA21"/>
    <property type="match status" value="1"/>
</dbReference>
<keyword evidence="8" id="KW-1185">Reference proteome</keyword>